<dbReference type="CDD" id="cd08760">
    <property type="entry name" value="Cyt_b561_FRRS1_like"/>
    <property type="match status" value="1"/>
</dbReference>
<evidence type="ECO:0000259" key="4">
    <source>
        <dbReference type="Pfam" id="PF10348"/>
    </source>
</evidence>
<feature type="region of interest" description="Disordered" evidence="1">
    <location>
        <begin position="328"/>
        <end position="365"/>
    </location>
</feature>
<keyword evidence="3" id="KW-0732">Signal</keyword>
<feature type="domain" description="Protein YTP1-like C-terminal" evidence="5">
    <location>
        <begin position="153"/>
        <end position="431"/>
    </location>
</feature>
<feature type="transmembrane region" description="Helical" evidence="2">
    <location>
        <begin position="409"/>
        <end position="431"/>
    </location>
</feature>
<keyword evidence="7" id="KW-1185">Reference proteome</keyword>
<dbReference type="EMBL" id="ML210148">
    <property type="protein sequence ID" value="TFK29592.1"/>
    <property type="molecule type" value="Genomic_DNA"/>
</dbReference>
<dbReference type="InterPro" id="IPR018827">
    <property type="entry name" value="YTP1_C"/>
</dbReference>
<feature type="domain" description="DUF2427" evidence="4">
    <location>
        <begin position="35"/>
        <end position="128"/>
    </location>
</feature>
<feature type="chain" id="PRO_5023138855" description="Integral membrane protein" evidence="3">
    <location>
        <begin position="25"/>
        <end position="505"/>
    </location>
</feature>
<feature type="region of interest" description="Disordered" evidence="1">
    <location>
        <begin position="469"/>
        <end position="505"/>
    </location>
</feature>
<dbReference type="InterPro" id="IPR018825">
    <property type="entry name" value="DUF2427"/>
</dbReference>
<feature type="transmembrane region" description="Helical" evidence="2">
    <location>
        <begin position="177"/>
        <end position="200"/>
    </location>
</feature>
<feature type="transmembrane region" description="Helical" evidence="2">
    <location>
        <begin position="371"/>
        <end position="389"/>
    </location>
</feature>
<dbReference type="Proteomes" id="UP000307440">
    <property type="component" value="Unassembled WGS sequence"/>
</dbReference>
<feature type="transmembrane region" description="Helical" evidence="2">
    <location>
        <begin position="137"/>
        <end position="157"/>
    </location>
</feature>
<dbReference type="Gene3D" id="1.20.120.1770">
    <property type="match status" value="1"/>
</dbReference>
<protein>
    <recommendedName>
        <fullName evidence="8">Integral membrane protein</fullName>
    </recommendedName>
</protein>
<proteinExistence type="predicted"/>
<keyword evidence="2" id="KW-0812">Transmembrane</keyword>
<evidence type="ECO:0000313" key="6">
    <source>
        <dbReference type="EMBL" id="TFK29592.1"/>
    </source>
</evidence>
<gene>
    <name evidence="6" type="ORF">FA15DRAFT_663737</name>
</gene>
<dbReference type="PANTHER" id="PTHR31685:SF2">
    <property type="entry name" value="PROTEIN YTP1"/>
    <property type="match status" value="1"/>
</dbReference>
<organism evidence="6 7">
    <name type="scientific">Coprinopsis marcescibilis</name>
    <name type="common">Agaric fungus</name>
    <name type="synonym">Psathyrella marcescibilis</name>
    <dbReference type="NCBI Taxonomy" id="230819"/>
    <lineage>
        <taxon>Eukaryota</taxon>
        <taxon>Fungi</taxon>
        <taxon>Dikarya</taxon>
        <taxon>Basidiomycota</taxon>
        <taxon>Agaricomycotina</taxon>
        <taxon>Agaricomycetes</taxon>
        <taxon>Agaricomycetidae</taxon>
        <taxon>Agaricales</taxon>
        <taxon>Agaricineae</taxon>
        <taxon>Psathyrellaceae</taxon>
        <taxon>Coprinopsis</taxon>
    </lineage>
</organism>
<feature type="signal peptide" evidence="3">
    <location>
        <begin position="1"/>
        <end position="24"/>
    </location>
</feature>
<reference evidence="6 7" key="1">
    <citation type="journal article" date="2019" name="Nat. Ecol. Evol.">
        <title>Megaphylogeny resolves global patterns of mushroom evolution.</title>
        <authorList>
            <person name="Varga T."/>
            <person name="Krizsan K."/>
            <person name="Foldi C."/>
            <person name="Dima B."/>
            <person name="Sanchez-Garcia M."/>
            <person name="Sanchez-Ramirez S."/>
            <person name="Szollosi G.J."/>
            <person name="Szarkandi J.G."/>
            <person name="Papp V."/>
            <person name="Albert L."/>
            <person name="Andreopoulos W."/>
            <person name="Angelini C."/>
            <person name="Antonin V."/>
            <person name="Barry K.W."/>
            <person name="Bougher N.L."/>
            <person name="Buchanan P."/>
            <person name="Buyck B."/>
            <person name="Bense V."/>
            <person name="Catcheside P."/>
            <person name="Chovatia M."/>
            <person name="Cooper J."/>
            <person name="Damon W."/>
            <person name="Desjardin D."/>
            <person name="Finy P."/>
            <person name="Geml J."/>
            <person name="Haridas S."/>
            <person name="Hughes K."/>
            <person name="Justo A."/>
            <person name="Karasinski D."/>
            <person name="Kautmanova I."/>
            <person name="Kiss B."/>
            <person name="Kocsube S."/>
            <person name="Kotiranta H."/>
            <person name="LaButti K.M."/>
            <person name="Lechner B.E."/>
            <person name="Liimatainen K."/>
            <person name="Lipzen A."/>
            <person name="Lukacs Z."/>
            <person name="Mihaltcheva S."/>
            <person name="Morgado L.N."/>
            <person name="Niskanen T."/>
            <person name="Noordeloos M.E."/>
            <person name="Ohm R.A."/>
            <person name="Ortiz-Santana B."/>
            <person name="Ovrebo C."/>
            <person name="Racz N."/>
            <person name="Riley R."/>
            <person name="Savchenko A."/>
            <person name="Shiryaev A."/>
            <person name="Soop K."/>
            <person name="Spirin V."/>
            <person name="Szebenyi C."/>
            <person name="Tomsovsky M."/>
            <person name="Tulloss R.E."/>
            <person name="Uehling J."/>
            <person name="Grigoriev I.V."/>
            <person name="Vagvolgyi C."/>
            <person name="Papp T."/>
            <person name="Martin F.M."/>
            <person name="Miettinen O."/>
            <person name="Hibbett D.S."/>
            <person name="Nagy L.G."/>
        </authorList>
    </citation>
    <scope>NUCLEOTIDE SEQUENCE [LARGE SCALE GENOMIC DNA]</scope>
    <source>
        <strain evidence="6 7">CBS 121175</strain>
    </source>
</reference>
<name>A0A5C3LAF2_COPMA</name>
<dbReference type="PANTHER" id="PTHR31685">
    <property type="entry name" value="INTEGRAL MEMBRANE PROTEIN (AFU_ORTHOLOGUE AFUA_6G12730)-RELATED"/>
    <property type="match status" value="1"/>
</dbReference>
<dbReference type="STRING" id="230819.A0A5C3LAF2"/>
<evidence type="ECO:0000313" key="7">
    <source>
        <dbReference type="Proteomes" id="UP000307440"/>
    </source>
</evidence>
<evidence type="ECO:0000256" key="3">
    <source>
        <dbReference type="SAM" id="SignalP"/>
    </source>
</evidence>
<dbReference type="Pfam" id="PF10355">
    <property type="entry name" value="Ytp1"/>
    <property type="match status" value="1"/>
</dbReference>
<dbReference type="AlphaFoldDB" id="A0A5C3LAF2"/>
<evidence type="ECO:0000259" key="5">
    <source>
        <dbReference type="Pfam" id="PF10355"/>
    </source>
</evidence>
<dbReference type="OrthoDB" id="4137487at2759"/>
<evidence type="ECO:0000256" key="1">
    <source>
        <dbReference type="SAM" id="MobiDB-lite"/>
    </source>
</evidence>
<evidence type="ECO:0008006" key="8">
    <source>
        <dbReference type="Google" id="ProtNLM"/>
    </source>
</evidence>
<sequence length="505" mass="55233">MSRMALVSTVILVLLCSFAKISHAHPHHRPPTVEESLAPIDTVLWIHMGLQVLVWGFIFPIGMVLGMTRSRWHVPLQSVGFILTFGGYIVGHAHKGRQFPAGVHGMVGTALLIPIFAQLLLGIYLKLHIHEQSLRPYAVVFHGILGKGFPIIGWVQMLFGAVTVGEYCRGDNLGQCLAHYIMGSGFIAYAVIMAILFLAGENWIRRSGRSPELFDSSVIMIWGIVNTFTEHRGSVWHVRDMQHTMLGVIWWAGGALGIFLSRNNQRSVVPSLILMITGWAMSEHAQDLMISTMVHSVFGRALMLAGLTRIIEVCYFAPRFKPLGPNSGAGATTPHEAIPSGDDGASDRTLAEGPAGSSREDEKTSRSAASVAFRHLPPFLMIVSGITFMSATNEELTFVHAEGVDHVTYLLIMFTLAFVLYLLIVSCIYLYSNSGRNAVSGNKAEYEMGSIGRGSGATPKWYARVPNAEDGPGGISHRRGESVHVIGDDGEEDDEPQRGLYNTAR</sequence>
<keyword evidence="2" id="KW-1133">Transmembrane helix</keyword>
<accession>A0A5C3LAF2</accession>
<dbReference type="Pfam" id="PF10348">
    <property type="entry name" value="DUF2427"/>
    <property type="match status" value="1"/>
</dbReference>
<keyword evidence="2" id="KW-0472">Membrane</keyword>
<evidence type="ECO:0000256" key="2">
    <source>
        <dbReference type="SAM" id="Phobius"/>
    </source>
</evidence>
<feature type="transmembrane region" description="Helical" evidence="2">
    <location>
        <begin position="43"/>
        <end position="65"/>
    </location>
</feature>
<feature type="transmembrane region" description="Helical" evidence="2">
    <location>
        <begin position="72"/>
        <end position="91"/>
    </location>
</feature>
<feature type="transmembrane region" description="Helical" evidence="2">
    <location>
        <begin position="103"/>
        <end position="125"/>
    </location>
</feature>